<dbReference type="Proteomes" id="UP000241209">
    <property type="component" value="Unassembled WGS sequence"/>
</dbReference>
<evidence type="ECO:0000313" key="3">
    <source>
        <dbReference type="Proteomes" id="UP000241209"/>
    </source>
</evidence>
<name>A0A2T4PRW7_9STAP</name>
<dbReference type="RefSeq" id="WP_107557183.1">
    <property type="nucleotide sequence ID" value="NZ_PZFK01000020.1"/>
</dbReference>
<proteinExistence type="predicted"/>
<sequence>MTDIILNKTFIIVQNLISKYQEITGNSLVGDETRGHKLMYYIQKTSLTLTGETIIDEEFEGWIHGPVLPSLRGIFDFFVEYSSYKKYISVTEEYIIENTIYQYGKYATWALRNKSHEETSWQKSRVNLHENEKGQRKILIEDIIEDAKNSRIYDFQYDMYLDDFEDIDEGHFVSV</sequence>
<dbReference type="InterPro" id="IPR025272">
    <property type="entry name" value="SocA_Panacea"/>
</dbReference>
<reference evidence="2 3" key="1">
    <citation type="journal article" date="2016" name="Front. Microbiol.">
        <title>Comprehensive Phylogenetic Analysis of Bovine Non-aureus Staphylococci Species Based on Whole-Genome Sequencing.</title>
        <authorList>
            <person name="Naushad S."/>
            <person name="Barkema H.W."/>
            <person name="Luby C."/>
            <person name="Condas L.A."/>
            <person name="Nobrega D.B."/>
            <person name="Carson D.A."/>
            <person name="De Buck J."/>
        </authorList>
    </citation>
    <scope>NUCLEOTIDE SEQUENCE [LARGE SCALE GENOMIC DNA]</scope>
    <source>
        <strain evidence="2 3">SNUC 2204</strain>
    </source>
</reference>
<feature type="domain" description="Antitoxin SocA-like Panacea" evidence="1">
    <location>
        <begin position="37"/>
        <end position="122"/>
    </location>
</feature>
<dbReference type="Pfam" id="PF13274">
    <property type="entry name" value="SocA_Panacea"/>
    <property type="match status" value="1"/>
</dbReference>
<evidence type="ECO:0000313" key="2">
    <source>
        <dbReference type="EMBL" id="PTI29017.1"/>
    </source>
</evidence>
<comment type="caution">
    <text evidence="2">The sequence shown here is derived from an EMBL/GenBank/DDBJ whole genome shotgun (WGS) entry which is preliminary data.</text>
</comment>
<dbReference type="AlphaFoldDB" id="A0A2T4PRW7"/>
<organism evidence="2 3">
    <name type="scientific">Mammaliicoccus vitulinus</name>
    <dbReference type="NCBI Taxonomy" id="71237"/>
    <lineage>
        <taxon>Bacteria</taxon>
        <taxon>Bacillati</taxon>
        <taxon>Bacillota</taxon>
        <taxon>Bacilli</taxon>
        <taxon>Bacillales</taxon>
        <taxon>Staphylococcaceae</taxon>
        <taxon>Mammaliicoccus</taxon>
    </lineage>
</organism>
<evidence type="ECO:0000259" key="1">
    <source>
        <dbReference type="Pfam" id="PF13274"/>
    </source>
</evidence>
<protein>
    <recommendedName>
        <fullName evidence="1">Antitoxin SocA-like Panacea domain-containing protein</fullName>
    </recommendedName>
</protein>
<gene>
    <name evidence="2" type="ORF">BU072_10015</name>
</gene>
<dbReference type="EMBL" id="PZFK01000020">
    <property type="protein sequence ID" value="PTI29017.1"/>
    <property type="molecule type" value="Genomic_DNA"/>
</dbReference>
<accession>A0A2T4PRW7</accession>